<reference evidence="3" key="1">
    <citation type="journal article" date="2019" name="Int. J. Syst. Evol. Microbiol.">
        <title>The Global Catalogue of Microorganisms (GCM) 10K type strain sequencing project: providing services to taxonomists for standard genome sequencing and annotation.</title>
        <authorList>
            <consortium name="The Broad Institute Genomics Platform"/>
            <consortium name="The Broad Institute Genome Sequencing Center for Infectious Disease"/>
            <person name="Wu L."/>
            <person name="Ma J."/>
        </authorList>
    </citation>
    <scope>NUCLEOTIDE SEQUENCE [LARGE SCALE GENOMIC DNA]</scope>
    <source>
        <strain evidence="3">TBRC 1276</strain>
    </source>
</reference>
<accession>A0ABV8GM65</accession>
<keyword evidence="3" id="KW-1185">Reference proteome</keyword>
<name>A0ABV8GM65_9ACTN</name>
<comment type="caution">
    <text evidence="2">The sequence shown here is derived from an EMBL/GenBank/DDBJ whole genome shotgun (WGS) entry which is preliminary data.</text>
</comment>
<feature type="transmembrane region" description="Helical" evidence="1">
    <location>
        <begin position="7"/>
        <end position="27"/>
    </location>
</feature>
<protein>
    <recommendedName>
        <fullName evidence="4">DUF1648 domain-containing protein</fullName>
    </recommendedName>
</protein>
<organism evidence="2 3">
    <name type="scientific">Nonomuraea purpurea</name>
    <dbReference type="NCBI Taxonomy" id="1849276"/>
    <lineage>
        <taxon>Bacteria</taxon>
        <taxon>Bacillati</taxon>
        <taxon>Actinomycetota</taxon>
        <taxon>Actinomycetes</taxon>
        <taxon>Streptosporangiales</taxon>
        <taxon>Streptosporangiaceae</taxon>
        <taxon>Nonomuraea</taxon>
    </lineage>
</organism>
<proteinExistence type="predicted"/>
<sequence>MRKIRWLIGMSVPPAVLGGTLLTMLAWRDRLPTELPNRGGVDGRPIVSTITIEGLAGGMLSAPALLWVAGVVAFVLVGRLPAAPAHWLRATIQVAVTAVSAALSTALLVILHAALDARTAAEAGMPSTAAMIGLVPLAFLAGVLVAALLAGRRSPAGRAIGAPGPDATRLPLAGQEKVAWQERRVHRVVDVAVAALALSGAATTAMLVMTAGSPGWAGAVSVIVPVALLPMRSYRLTIDERAVRVTIGPISREVALDSVRRADAVDVDASEWLLKGVLHGARAGMVLLPGPALALRLADGSDFLISCRDVTTAAGLINSMRDRQAAGPALI</sequence>
<feature type="transmembrane region" description="Helical" evidence="1">
    <location>
        <begin position="188"/>
        <end position="209"/>
    </location>
</feature>
<evidence type="ECO:0000256" key="1">
    <source>
        <dbReference type="SAM" id="Phobius"/>
    </source>
</evidence>
<dbReference type="RefSeq" id="WP_379534840.1">
    <property type="nucleotide sequence ID" value="NZ_JBHSBI010000039.1"/>
</dbReference>
<dbReference type="EMBL" id="JBHSBI010000039">
    <property type="protein sequence ID" value="MFC4015021.1"/>
    <property type="molecule type" value="Genomic_DNA"/>
</dbReference>
<evidence type="ECO:0000313" key="3">
    <source>
        <dbReference type="Proteomes" id="UP001595851"/>
    </source>
</evidence>
<evidence type="ECO:0008006" key="4">
    <source>
        <dbReference type="Google" id="ProtNLM"/>
    </source>
</evidence>
<feature type="transmembrane region" description="Helical" evidence="1">
    <location>
        <begin position="215"/>
        <end position="234"/>
    </location>
</feature>
<evidence type="ECO:0000313" key="2">
    <source>
        <dbReference type="EMBL" id="MFC4015021.1"/>
    </source>
</evidence>
<keyword evidence="1" id="KW-0472">Membrane</keyword>
<feature type="transmembrane region" description="Helical" evidence="1">
    <location>
        <begin position="64"/>
        <end position="82"/>
    </location>
</feature>
<keyword evidence="1" id="KW-0812">Transmembrane</keyword>
<keyword evidence="1" id="KW-1133">Transmembrane helix</keyword>
<feature type="transmembrane region" description="Helical" evidence="1">
    <location>
        <begin position="127"/>
        <end position="150"/>
    </location>
</feature>
<feature type="transmembrane region" description="Helical" evidence="1">
    <location>
        <begin position="94"/>
        <end position="115"/>
    </location>
</feature>
<dbReference type="Proteomes" id="UP001595851">
    <property type="component" value="Unassembled WGS sequence"/>
</dbReference>
<gene>
    <name evidence="2" type="ORF">ACFOY2_47950</name>
</gene>